<feature type="domain" description="Ig-like" evidence="2">
    <location>
        <begin position="36"/>
        <end position="69"/>
    </location>
</feature>
<feature type="compositionally biased region" description="Polar residues" evidence="1">
    <location>
        <begin position="9"/>
        <end position="23"/>
    </location>
</feature>
<evidence type="ECO:0000313" key="4">
    <source>
        <dbReference type="Proteomes" id="UP000887565"/>
    </source>
</evidence>
<dbReference type="AlphaFoldDB" id="A0A915KIA7"/>
<dbReference type="SUPFAM" id="SSF49265">
    <property type="entry name" value="Fibronectin type III"/>
    <property type="match status" value="1"/>
</dbReference>
<feature type="domain" description="Fibronectin type-III" evidence="3">
    <location>
        <begin position="1"/>
        <end position="31"/>
    </location>
</feature>
<evidence type="ECO:0000259" key="2">
    <source>
        <dbReference type="PROSITE" id="PS50835"/>
    </source>
</evidence>
<accession>A0A915KIA7</accession>
<dbReference type="PROSITE" id="PS50835">
    <property type="entry name" value="IG_LIKE"/>
    <property type="match status" value="1"/>
</dbReference>
<evidence type="ECO:0000313" key="5">
    <source>
        <dbReference type="WBParaSite" id="nRc.2.0.1.t38135-RA"/>
    </source>
</evidence>
<dbReference type="InterPro" id="IPR013783">
    <property type="entry name" value="Ig-like_fold"/>
</dbReference>
<dbReference type="SUPFAM" id="SSF48726">
    <property type="entry name" value="Immunoglobulin"/>
    <property type="match status" value="1"/>
</dbReference>
<dbReference type="CDD" id="cd00063">
    <property type="entry name" value="FN3"/>
    <property type="match status" value="1"/>
</dbReference>
<reference evidence="5" key="1">
    <citation type="submission" date="2022-11" db="UniProtKB">
        <authorList>
            <consortium name="WormBaseParasite"/>
        </authorList>
    </citation>
    <scope>IDENTIFICATION</scope>
</reference>
<organism evidence="4 5">
    <name type="scientific">Romanomermis culicivorax</name>
    <name type="common">Nematode worm</name>
    <dbReference type="NCBI Taxonomy" id="13658"/>
    <lineage>
        <taxon>Eukaryota</taxon>
        <taxon>Metazoa</taxon>
        <taxon>Ecdysozoa</taxon>
        <taxon>Nematoda</taxon>
        <taxon>Enoplea</taxon>
        <taxon>Dorylaimia</taxon>
        <taxon>Mermithida</taxon>
        <taxon>Mermithoidea</taxon>
        <taxon>Mermithidae</taxon>
        <taxon>Romanomermis</taxon>
    </lineage>
</organism>
<sequence>MREYEFRISAQNQMGRGQPSPVTSPIKIQESGGSRPEIVRKLFDVSSPVNKRVAFECEAIGRPTPTARW</sequence>
<dbReference type="InterPro" id="IPR036116">
    <property type="entry name" value="FN3_sf"/>
</dbReference>
<protein>
    <submittedName>
        <fullName evidence="5">Ig-like domain-containing protein</fullName>
    </submittedName>
</protein>
<evidence type="ECO:0000256" key="1">
    <source>
        <dbReference type="SAM" id="MobiDB-lite"/>
    </source>
</evidence>
<evidence type="ECO:0000259" key="3">
    <source>
        <dbReference type="PROSITE" id="PS50853"/>
    </source>
</evidence>
<dbReference type="WBParaSite" id="nRc.2.0.1.t38135-RA">
    <property type="protein sequence ID" value="nRc.2.0.1.t38135-RA"/>
    <property type="gene ID" value="nRc.2.0.1.g38135"/>
</dbReference>
<feature type="region of interest" description="Disordered" evidence="1">
    <location>
        <begin position="1"/>
        <end position="33"/>
    </location>
</feature>
<dbReference type="InterPro" id="IPR036179">
    <property type="entry name" value="Ig-like_dom_sf"/>
</dbReference>
<dbReference type="Gene3D" id="2.60.40.10">
    <property type="entry name" value="Immunoglobulins"/>
    <property type="match status" value="1"/>
</dbReference>
<dbReference type="Proteomes" id="UP000887565">
    <property type="component" value="Unplaced"/>
</dbReference>
<keyword evidence="4" id="KW-1185">Reference proteome</keyword>
<dbReference type="InterPro" id="IPR003961">
    <property type="entry name" value="FN3_dom"/>
</dbReference>
<dbReference type="PROSITE" id="PS50853">
    <property type="entry name" value="FN3"/>
    <property type="match status" value="1"/>
</dbReference>
<proteinExistence type="predicted"/>
<name>A0A915KIA7_ROMCU</name>
<dbReference type="InterPro" id="IPR007110">
    <property type="entry name" value="Ig-like_dom"/>
</dbReference>